<evidence type="ECO:0000313" key="2">
    <source>
        <dbReference type="EMBL" id="KAE9021952.1"/>
    </source>
</evidence>
<evidence type="ECO:0000313" key="8">
    <source>
        <dbReference type="Proteomes" id="UP000429523"/>
    </source>
</evidence>
<evidence type="ECO:0000313" key="5">
    <source>
        <dbReference type="EMBL" id="KAE9150725.1"/>
    </source>
</evidence>
<evidence type="ECO:0000313" key="12">
    <source>
        <dbReference type="Proteomes" id="UP000441208"/>
    </source>
</evidence>
<protein>
    <submittedName>
        <fullName evidence="1">Uncharacterized protein</fullName>
    </submittedName>
</protein>
<dbReference type="Proteomes" id="UP000433483">
    <property type="component" value="Unassembled WGS sequence"/>
</dbReference>
<keyword evidence="9" id="KW-1185">Reference proteome</keyword>
<dbReference type="Proteomes" id="UP000440732">
    <property type="component" value="Unassembled WGS sequence"/>
</dbReference>
<evidence type="ECO:0000313" key="11">
    <source>
        <dbReference type="Proteomes" id="UP000440732"/>
    </source>
</evidence>
<evidence type="ECO:0000313" key="6">
    <source>
        <dbReference type="EMBL" id="KAE9236019.1"/>
    </source>
</evidence>
<organism evidence="1 8">
    <name type="scientific">Phytophthora fragariae</name>
    <dbReference type="NCBI Taxonomy" id="53985"/>
    <lineage>
        <taxon>Eukaryota</taxon>
        <taxon>Sar</taxon>
        <taxon>Stramenopiles</taxon>
        <taxon>Oomycota</taxon>
        <taxon>Peronosporomycetes</taxon>
        <taxon>Peronosporales</taxon>
        <taxon>Peronosporaceae</taxon>
        <taxon>Phytophthora</taxon>
    </lineage>
</organism>
<dbReference type="EMBL" id="QXFX01000099">
    <property type="protein sequence ID" value="KAE9132230.1"/>
    <property type="molecule type" value="Genomic_DNA"/>
</dbReference>
<evidence type="ECO:0000313" key="4">
    <source>
        <dbReference type="EMBL" id="KAE9138876.1"/>
    </source>
</evidence>
<sequence>MESSSRFVTLLHGTGGYVKVAGDAPVQVEFTAEGCPEHHTTFRLEGSIFWAMAKYCLERRTAGQSSMNFSSPKDDSPLAEIFLREMIEYNGRIWMGAFIKCARRLMAYPVPPVPRSNLLSVIAETSSAVFCTSGVCRVSSSDPDRLTQAQLGTVPTILKAS</sequence>
<dbReference type="EMBL" id="QXGB01000029">
    <property type="protein sequence ID" value="KAE9236019.1"/>
    <property type="molecule type" value="Genomic_DNA"/>
</dbReference>
<name>A0A6A3FHB9_9STRA</name>
<dbReference type="Proteomes" id="UP000441208">
    <property type="component" value="Unassembled WGS sequence"/>
</dbReference>
<gene>
    <name evidence="7" type="ORF">PF001_g22142</name>
    <name evidence="6" type="ORF">PF005_g1221</name>
    <name evidence="5" type="ORF">PF006_g4898</name>
    <name evidence="4" type="ORF">PF007_g1224</name>
    <name evidence="1" type="ORF">PF009_g5770</name>
    <name evidence="3" type="ORF">PF010_g3243</name>
    <name evidence="2" type="ORF">PF011_g4705</name>
</gene>
<comment type="caution">
    <text evidence="1">The sequence shown here is derived from an EMBL/GenBank/DDBJ whole genome shotgun (WGS) entry which is preliminary data.</text>
</comment>
<dbReference type="EMBL" id="QXGA01000176">
    <property type="protein sequence ID" value="KAE9150725.1"/>
    <property type="molecule type" value="Genomic_DNA"/>
</dbReference>
<evidence type="ECO:0000313" key="14">
    <source>
        <dbReference type="Proteomes" id="UP000488956"/>
    </source>
</evidence>
<evidence type="ECO:0000313" key="10">
    <source>
        <dbReference type="Proteomes" id="UP000437068"/>
    </source>
</evidence>
<dbReference type="EMBL" id="QXFZ01000028">
    <property type="protein sequence ID" value="KAE9138876.1"/>
    <property type="molecule type" value="Genomic_DNA"/>
</dbReference>
<evidence type="ECO:0000313" key="9">
    <source>
        <dbReference type="Proteomes" id="UP000433483"/>
    </source>
</evidence>
<evidence type="ECO:0000313" key="7">
    <source>
        <dbReference type="EMBL" id="KAE9284926.1"/>
    </source>
</evidence>
<evidence type="ECO:0000313" key="13">
    <source>
        <dbReference type="Proteomes" id="UP000460718"/>
    </source>
</evidence>
<dbReference type="Proteomes" id="UP000429523">
    <property type="component" value="Unassembled WGS sequence"/>
</dbReference>
<dbReference type="AlphaFoldDB" id="A0A6A3FHB9"/>
<dbReference type="EMBL" id="QXGE01002101">
    <property type="protein sequence ID" value="KAE9284926.1"/>
    <property type="molecule type" value="Genomic_DNA"/>
</dbReference>
<dbReference type="EMBL" id="QXGF01000199">
    <property type="protein sequence ID" value="KAE8944543.1"/>
    <property type="molecule type" value="Genomic_DNA"/>
</dbReference>
<dbReference type="EMBL" id="QXFW01000173">
    <property type="protein sequence ID" value="KAE9021952.1"/>
    <property type="molecule type" value="Genomic_DNA"/>
</dbReference>
<proteinExistence type="predicted"/>
<accession>A0A6A3FHB9</accession>
<reference evidence="8 9" key="1">
    <citation type="submission" date="2018-08" db="EMBL/GenBank/DDBJ databases">
        <title>Genomic investigation of the strawberry pathogen Phytophthora fragariae indicates pathogenicity is determined by transcriptional variation in three key races.</title>
        <authorList>
            <person name="Adams T.M."/>
            <person name="Armitage A.D."/>
            <person name="Sobczyk M.K."/>
            <person name="Bates H.J."/>
            <person name="Dunwell J.M."/>
            <person name="Nellist C.F."/>
            <person name="Harrison R.J."/>
        </authorList>
    </citation>
    <scope>NUCLEOTIDE SEQUENCE [LARGE SCALE GENOMIC DNA]</scope>
    <source>
        <strain evidence="7 10">A4</strain>
        <strain evidence="6 9">NOV-27</strain>
        <strain evidence="5 11">NOV-5</strain>
        <strain evidence="4 12">NOV-71</strain>
        <strain evidence="1 8">NOV-9</strain>
        <strain evidence="3 14">ONT-3</strain>
        <strain evidence="2 13">SCRP245</strain>
    </source>
</reference>
<dbReference type="Proteomes" id="UP000488956">
    <property type="component" value="Unassembled WGS sequence"/>
</dbReference>
<evidence type="ECO:0000313" key="1">
    <source>
        <dbReference type="EMBL" id="KAE8944543.1"/>
    </source>
</evidence>
<dbReference type="Proteomes" id="UP000460718">
    <property type="component" value="Unassembled WGS sequence"/>
</dbReference>
<evidence type="ECO:0000313" key="3">
    <source>
        <dbReference type="EMBL" id="KAE9132230.1"/>
    </source>
</evidence>
<dbReference type="OrthoDB" id="10270542at2759"/>
<dbReference type="Proteomes" id="UP000437068">
    <property type="component" value="Unassembled WGS sequence"/>
</dbReference>